<organism evidence="1 2">
    <name type="scientific">Actinacidiphila rubida</name>
    <dbReference type="NCBI Taxonomy" id="310780"/>
    <lineage>
        <taxon>Bacteria</taxon>
        <taxon>Bacillati</taxon>
        <taxon>Actinomycetota</taxon>
        <taxon>Actinomycetes</taxon>
        <taxon>Kitasatosporales</taxon>
        <taxon>Streptomycetaceae</taxon>
        <taxon>Actinacidiphila</taxon>
    </lineage>
</organism>
<protein>
    <submittedName>
        <fullName evidence="1">Uncharacterized protein</fullName>
    </submittedName>
</protein>
<evidence type="ECO:0000313" key="1">
    <source>
        <dbReference type="EMBL" id="SEO83429.1"/>
    </source>
</evidence>
<dbReference type="EMBL" id="FODD01000046">
    <property type="protein sequence ID" value="SEO83429.1"/>
    <property type="molecule type" value="Genomic_DNA"/>
</dbReference>
<dbReference type="Proteomes" id="UP000181951">
    <property type="component" value="Unassembled WGS sequence"/>
</dbReference>
<gene>
    <name evidence="1" type="ORF">SAMN05216267_104644</name>
</gene>
<proteinExistence type="predicted"/>
<keyword evidence="2" id="KW-1185">Reference proteome</keyword>
<dbReference type="STRING" id="310780.SAMN05216267_104644"/>
<reference evidence="1 2" key="1">
    <citation type="submission" date="2016-10" db="EMBL/GenBank/DDBJ databases">
        <authorList>
            <person name="de Groot N.N."/>
        </authorList>
    </citation>
    <scope>NUCLEOTIDE SEQUENCE [LARGE SCALE GENOMIC DNA]</scope>
    <source>
        <strain evidence="1 2">CGMCC 4.2026</strain>
    </source>
</reference>
<dbReference type="AlphaFoldDB" id="A0A1H8SWR6"/>
<dbReference type="OrthoDB" id="4325309at2"/>
<sequence length="145" mass="14854">MAQKALGRTYNATPGADGKWIAVKNAGGVAFVCYLAGAVGDVYTLQEAKDSAGTGAQNLAIITEYYTNTGDGSDAWVKRTQAAGAVVTTTATAAQNAMVVEVLGVSLDDGYRYLKLTSTGAGAVNAQHFDLMTQRGAANLPAMGV</sequence>
<accession>A0A1H8SWR6</accession>
<dbReference type="RefSeq" id="WP_069462403.1">
    <property type="nucleotide sequence ID" value="NZ_FODD01000046.1"/>
</dbReference>
<name>A0A1H8SWR6_9ACTN</name>
<evidence type="ECO:0000313" key="2">
    <source>
        <dbReference type="Proteomes" id="UP000181951"/>
    </source>
</evidence>